<gene>
    <name evidence="7" type="ORF">BBB56_12815</name>
</gene>
<dbReference type="EMBL" id="RMVG01000009">
    <property type="protein sequence ID" value="RPD99725.1"/>
    <property type="molecule type" value="Genomic_DNA"/>
</dbReference>
<dbReference type="RefSeq" id="WP_123801322.1">
    <property type="nucleotide sequence ID" value="NZ_RMVG01000009.1"/>
</dbReference>
<protein>
    <submittedName>
        <fullName evidence="7">FUSC family protein</fullName>
    </submittedName>
</protein>
<sequence length="357" mass="38870">MPLTPGLRHDVILGLYCLPAIILISLTGFITGHIPAASIAASGALTLAFGANKTWGGSSLSLLSTTTLGLAVSTWLGCIAGNLLPLYVGGALLYTGLYVVMANIDASAWWMLQQWAIAYLVSGNYAGTAEHALWRAGLAAMGGMIQMAFLALVFQRGLFHLRDFRPGTWIRFLKHTCGKYKHRIHLQWSVICAMLGMAAALAVVETFHLRNGYWAGMTLLICLRNNYQDTVSRVQARVLGTLIGGITAAGLTDYCSSPLFIMTGFIVTGFMAYTFSWSLIARSYGFFSFLITMMVVFMIAGFGIPQPAIATHRFEATALGGMVALAAIMLTRAVTRKQILQGDRRQQQQENQDRRPL</sequence>
<dbReference type="OrthoDB" id="6516480at2"/>
<comment type="caution">
    <text evidence="7">The sequence shown here is derived from an EMBL/GenBank/DDBJ whole genome shotgun (WGS) entry which is preliminary data.</text>
</comment>
<proteinExistence type="predicted"/>
<keyword evidence="2 5" id="KW-0812">Transmembrane</keyword>
<evidence type="ECO:0000256" key="3">
    <source>
        <dbReference type="ARBA" id="ARBA00022989"/>
    </source>
</evidence>
<evidence type="ECO:0000256" key="1">
    <source>
        <dbReference type="ARBA" id="ARBA00004141"/>
    </source>
</evidence>
<feature type="transmembrane region" description="Helical" evidence="5">
    <location>
        <begin position="316"/>
        <end position="335"/>
    </location>
</feature>
<evidence type="ECO:0000256" key="4">
    <source>
        <dbReference type="ARBA" id="ARBA00023136"/>
    </source>
</evidence>
<keyword evidence="4 5" id="KW-0472">Membrane</keyword>
<accession>A0A3N4NVC4</accession>
<comment type="subcellular location">
    <subcellularLocation>
        <location evidence="1">Membrane</location>
        <topology evidence="1">Multi-pass membrane protein</topology>
    </subcellularLocation>
</comment>
<feature type="domain" description="Integral membrane bound transporter" evidence="6">
    <location>
        <begin position="200"/>
        <end position="326"/>
    </location>
</feature>
<feature type="transmembrane region" description="Helical" evidence="5">
    <location>
        <begin position="132"/>
        <end position="154"/>
    </location>
</feature>
<evidence type="ECO:0000259" key="6">
    <source>
        <dbReference type="Pfam" id="PF13515"/>
    </source>
</evidence>
<evidence type="ECO:0000313" key="8">
    <source>
        <dbReference type="Proteomes" id="UP000281332"/>
    </source>
</evidence>
<dbReference type="Proteomes" id="UP000281332">
    <property type="component" value="Unassembled WGS sequence"/>
</dbReference>
<feature type="transmembrane region" description="Helical" evidence="5">
    <location>
        <begin position="12"/>
        <end position="40"/>
    </location>
</feature>
<keyword evidence="3 5" id="KW-1133">Transmembrane helix</keyword>
<dbReference type="InterPro" id="IPR049453">
    <property type="entry name" value="Memb_transporter_dom"/>
</dbReference>
<feature type="transmembrane region" description="Helical" evidence="5">
    <location>
        <begin position="188"/>
        <end position="209"/>
    </location>
</feature>
<name>A0A3N4NVC4_9GAMM</name>
<feature type="transmembrane region" description="Helical" evidence="5">
    <location>
        <begin position="284"/>
        <end position="304"/>
    </location>
</feature>
<evidence type="ECO:0000313" key="7">
    <source>
        <dbReference type="EMBL" id="RPD99725.1"/>
    </source>
</evidence>
<feature type="transmembrane region" description="Helical" evidence="5">
    <location>
        <begin position="91"/>
        <end position="112"/>
    </location>
</feature>
<reference evidence="7 8" key="1">
    <citation type="submission" date="2018-11" db="EMBL/GenBank/DDBJ databases">
        <title>Whole genome sequencing of Pantoea sp. RIT388.</title>
        <authorList>
            <person name="Gan H.M."/>
            <person name="Hudson A.O."/>
        </authorList>
    </citation>
    <scope>NUCLEOTIDE SEQUENCE [LARGE SCALE GENOMIC DNA]</scope>
    <source>
        <strain evidence="7 8">RIT388</strain>
    </source>
</reference>
<evidence type="ECO:0000256" key="5">
    <source>
        <dbReference type="SAM" id="Phobius"/>
    </source>
</evidence>
<feature type="transmembrane region" description="Helical" evidence="5">
    <location>
        <begin position="60"/>
        <end position="84"/>
    </location>
</feature>
<feature type="transmembrane region" description="Helical" evidence="5">
    <location>
        <begin position="259"/>
        <end position="277"/>
    </location>
</feature>
<dbReference type="GO" id="GO:0016020">
    <property type="term" value="C:membrane"/>
    <property type="evidence" value="ECO:0007669"/>
    <property type="project" value="UniProtKB-SubCell"/>
</dbReference>
<evidence type="ECO:0000256" key="2">
    <source>
        <dbReference type="ARBA" id="ARBA00022692"/>
    </source>
</evidence>
<organism evidence="7 8">
    <name type="scientific">Candidatus Pantoea deserta</name>
    <dbReference type="NCBI Taxonomy" id="1869313"/>
    <lineage>
        <taxon>Bacteria</taxon>
        <taxon>Pseudomonadati</taxon>
        <taxon>Pseudomonadota</taxon>
        <taxon>Gammaproteobacteria</taxon>
        <taxon>Enterobacterales</taxon>
        <taxon>Erwiniaceae</taxon>
        <taxon>Pantoea</taxon>
    </lineage>
</organism>
<dbReference type="AlphaFoldDB" id="A0A3N4NVC4"/>
<keyword evidence="8" id="KW-1185">Reference proteome</keyword>
<dbReference type="Pfam" id="PF13515">
    <property type="entry name" value="FUSC_2"/>
    <property type="match status" value="1"/>
</dbReference>